<dbReference type="RefSeq" id="WP_024925156.1">
    <property type="nucleotide sequence ID" value="NZ_MDEO01000032.1"/>
</dbReference>
<dbReference type="Pfam" id="PF06074">
    <property type="entry name" value="Portal_Mu"/>
    <property type="match status" value="1"/>
</dbReference>
<evidence type="ECO:0000256" key="1">
    <source>
        <dbReference type="SAM" id="MobiDB-lite"/>
    </source>
</evidence>
<dbReference type="STRING" id="1566387.QV13_12430"/>
<feature type="compositionally biased region" description="Basic and acidic residues" evidence="1">
    <location>
        <begin position="417"/>
        <end position="432"/>
    </location>
</feature>
<feature type="region of interest" description="Disordered" evidence="1">
    <location>
        <begin position="399"/>
        <end position="438"/>
    </location>
</feature>
<gene>
    <name evidence="2" type="ORF">QV13_12430</name>
</gene>
<name>A0A1C2DS31_9HYPH</name>
<dbReference type="AlphaFoldDB" id="A0A1C2DS31"/>
<comment type="caution">
    <text evidence="2">The sequence shown here is derived from an EMBL/GenBank/DDBJ whole genome shotgun (WGS) entry which is preliminary data.</text>
</comment>
<proteinExistence type="predicted"/>
<dbReference type="OrthoDB" id="9797300at2"/>
<dbReference type="Proteomes" id="UP000094412">
    <property type="component" value="Unassembled WGS sequence"/>
</dbReference>
<reference evidence="2 3" key="1">
    <citation type="submission" date="2016-08" db="EMBL/GenBank/DDBJ databases">
        <title>Whole genome sequence of Mesorhizobium sp. strain UASWS1009 isolated from industrial sewage.</title>
        <authorList>
            <person name="Crovadore J."/>
            <person name="Calmin G."/>
            <person name="Chablais R."/>
            <person name="Cochard B."/>
            <person name="Lefort F."/>
        </authorList>
    </citation>
    <scope>NUCLEOTIDE SEQUENCE [LARGE SCALE GENOMIC DNA]</scope>
    <source>
        <strain evidence="2 3">UASWS1009</strain>
    </source>
</reference>
<protein>
    <recommendedName>
        <fullName evidence="4">DUF935 domain-containing protein</fullName>
    </recommendedName>
</protein>
<accession>A0A1C2DS31</accession>
<dbReference type="InterPro" id="IPR009279">
    <property type="entry name" value="Portal_Mu"/>
</dbReference>
<keyword evidence="3" id="KW-1185">Reference proteome</keyword>
<evidence type="ECO:0000313" key="2">
    <source>
        <dbReference type="EMBL" id="OCX17559.1"/>
    </source>
</evidence>
<evidence type="ECO:0000313" key="3">
    <source>
        <dbReference type="Proteomes" id="UP000094412"/>
    </source>
</evidence>
<dbReference type="EMBL" id="MDEO01000032">
    <property type="protein sequence ID" value="OCX17559.1"/>
    <property type="molecule type" value="Genomic_DNA"/>
</dbReference>
<organism evidence="2 3">
    <name type="scientific">Mesorhizobium hungaricum</name>
    <dbReference type="NCBI Taxonomy" id="1566387"/>
    <lineage>
        <taxon>Bacteria</taxon>
        <taxon>Pseudomonadati</taxon>
        <taxon>Pseudomonadota</taxon>
        <taxon>Alphaproteobacteria</taxon>
        <taxon>Hyphomicrobiales</taxon>
        <taxon>Phyllobacteriaceae</taxon>
        <taxon>Mesorhizobium</taxon>
    </lineage>
</organism>
<evidence type="ECO:0008006" key="4">
    <source>
        <dbReference type="Google" id="ProtNLM"/>
    </source>
</evidence>
<sequence>MVQILDAYGRPIDRKALVQEREGPTLTGVRSPMSGYPADGLNPIRLAAILREADQGDPVRYLELAEQIEERDLHYLGVIGTRKRSVAQLEVTVDAASDAAADVEKADRIRAWLQRDELQDETFDVLDSVGKGYSFTRIQWDTSEGQWQPKRLDRWDQRWFRFARQDLATPLMLDEDGRELPLPPGEFIFAVMKAKSGLPMRSGLARVAAWAWMFKAFANRDWAIFTQTYGQPIRIGKYGADATDDDKRKLYRAVANIAGDCAAIMPDGMAIEFVEAKSIGASIDLYEKRVDWLDRQVSKAVLGQTTTTDAISGGHAVSEEHRKVQEDIERADARALAAILNRDLVRLWIDLEYGPQKAYPRLTIARPEKEDLAQLSTALSQLVPIGLRVQASEIRDKFGLAEPGPQDEVLAPAVPKEPGRAERSEKPREKPALQHQHTPAAALPDELIGQQGANLGAPAVAALVDRVRGLVGRAGSLEAAEAVLFRVAAVERTPAELVTALRQAMLLAWLAGEAAEVDRGD</sequence>